<dbReference type="PANTHER" id="PTHR10984:SF36">
    <property type="entry name" value="ENDOPLASMIC RETICULUM-GOLGI INTERMEDIATE COMPARTMENT PROTEIN 1"/>
    <property type="match status" value="1"/>
</dbReference>
<evidence type="ECO:0000256" key="1">
    <source>
        <dbReference type="SAM" id="Phobius"/>
    </source>
</evidence>
<dbReference type="STRING" id="407821.A0A087TYW9"/>
<dbReference type="GO" id="GO:0030134">
    <property type="term" value="C:COPII-coated ER to Golgi transport vesicle"/>
    <property type="evidence" value="ECO:0007669"/>
    <property type="project" value="TreeGrafter"/>
</dbReference>
<protein>
    <submittedName>
        <fullName evidence="3">Endoplasmic reticulum-Golgi intermediate compartment protein 1</fullName>
    </submittedName>
</protein>
<organism evidence="3 4">
    <name type="scientific">Stegodyphus mimosarum</name>
    <name type="common">African social velvet spider</name>
    <dbReference type="NCBI Taxonomy" id="407821"/>
    <lineage>
        <taxon>Eukaryota</taxon>
        <taxon>Metazoa</taxon>
        <taxon>Ecdysozoa</taxon>
        <taxon>Arthropoda</taxon>
        <taxon>Chelicerata</taxon>
        <taxon>Arachnida</taxon>
        <taxon>Araneae</taxon>
        <taxon>Araneomorphae</taxon>
        <taxon>Entelegynae</taxon>
        <taxon>Eresoidea</taxon>
        <taxon>Eresidae</taxon>
        <taxon>Stegodyphus</taxon>
    </lineage>
</organism>
<dbReference type="PANTHER" id="PTHR10984">
    <property type="entry name" value="ENDOPLASMIC RETICULUM-GOLGI INTERMEDIATE COMPARTMENT PROTEIN"/>
    <property type="match status" value="1"/>
</dbReference>
<name>A0A087TYW9_STEMI</name>
<feature type="non-terminal residue" evidence="3">
    <location>
        <position position="90"/>
    </location>
</feature>
<dbReference type="Proteomes" id="UP000054359">
    <property type="component" value="Unassembled WGS sequence"/>
</dbReference>
<evidence type="ECO:0000313" key="3">
    <source>
        <dbReference type="EMBL" id="KFM70308.1"/>
    </source>
</evidence>
<accession>A0A087TYW9</accession>
<dbReference type="AlphaFoldDB" id="A0A087TYW9"/>
<dbReference type="EMBL" id="KK117376">
    <property type="protein sequence ID" value="KFM70308.1"/>
    <property type="molecule type" value="Genomic_DNA"/>
</dbReference>
<keyword evidence="4" id="KW-1185">Reference proteome</keyword>
<evidence type="ECO:0000313" key="4">
    <source>
        <dbReference type="Proteomes" id="UP000054359"/>
    </source>
</evidence>
<keyword evidence="1" id="KW-0812">Transmembrane</keyword>
<proteinExistence type="predicted"/>
<keyword evidence="1" id="KW-1133">Transmembrane helix</keyword>
<dbReference type="GO" id="GO:0005789">
    <property type="term" value="C:endoplasmic reticulum membrane"/>
    <property type="evidence" value="ECO:0007669"/>
    <property type="project" value="TreeGrafter"/>
</dbReference>
<dbReference type="Pfam" id="PF13850">
    <property type="entry name" value="ERGIC_N"/>
    <property type="match status" value="1"/>
</dbReference>
<evidence type="ECO:0000259" key="2">
    <source>
        <dbReference type="Pfam" id="PF13850"/>
    </source>
</evidence>
<sequence length="90" mass="10525">MPFDVRRFDIYRKIPKDLTQPTLTGAIISVCCCCFIAILFLSEFLHFINISVFIDLEWLMTLDKESKHNLFTSITQESSKDMFTVVKTLR</sequence>
<reference evidence="3 4" key="1">
    <citation type="submission" date="2013-11" db="EMBL/GenBank/DDBJ databases">
        <title>Genome sequencing of Stegodyphus mimosarum.</title>
        <authorList>
            <person name="Bechsgaard J."/>
        </authorList>
    </citation>
    <scope>NUCLEOTIDE SEQUENCE [LARGE SCALE GENOMIC DNA]</scope>
</reference>
<dbReference type="InterPro" id="IPR045888">
    <property type="entry name" value="Erv"/>
</dbReference>
<keyword evidence="1" id="KW-0472">Membrane</keyword>
<gene>
    <name evidence="3" type="ORF">X975_19835</name>
</gene>
<dbReference type="GO" id="GO:0000139">
    <property type="term" value="C:Golgi membrane"/>
    <property type="evidence" value="ECO:0007669"/>
    <property type="project" value="TreeGrafter"/>
</dbReference>
<dbReference type="OrthoDB" id="6434043at2759"/>
<dbReference type="InterPro" id="IPR039542">
    <property type="entry name" value="Erv_N"/>
</dbReference>
<feature type="transmembrane region" description="Helical" evidence="1">
    <location>
        <begin position="21"/>
        <end position="41"/>
    </location>
</feature>
<feature type="domain" description="Endoplasmic reticulum vesicle transporter N-terminal" evidence="2">
    <location>
        <begin position="5"/>
        <end position="52"/>
    </location>
</feature>
<dbReference type="GO" id="GO:0006890">
    <property type="term" value="P:retrograde vesicle-mediated transport, Golgi to endoplasmic reticulum"/>
    <property type="evidence" value="ECO:0007669"/>
    <property type="project" value="TreeGrafter"/>
</dbReference>
<dbReference type="GO" id="GO:0006888">
    <property type="term" value="P:endoplasmic reticulum to Golgi vesicle-mediated transport"/>
    <property type="evidence" value="ECO:0007669"/>
    <property type="project" value="TreeGrafter"/>
</dbReference>